<evidence type="ECO:0000256" key="2">
    <source>
        <dbReference type="ARBA" id="ARBA00008779"/>
    </source>
</evidence>
<dbReference type="SUPFAM" id="SSF53649">
    <property type="entry name" value="Alkaline phosphatase-like"/>
    <property type="match status" value="1"/>
</dbReference>
<protein>
    <recommendedName>
        <fullName evidence="8">Sulfatase N-terminal domain-containing protein</fullName>
    </recommendedName>
</protein>
<dbReference type="PANTHER" id="PTHR10342:SF273">
    <property type="entry name" value="RE14504P"/>
    <property type="match status" value="1"/>
</dbReference>
<evidence type="ECO:0000256" key="5">
    <source>
        <dbReference type="ARBA" id="ARBA00022837"/>
    </source>
</evidence>
<dbReference type="InterPro" id="IPR017850">
    <property type="entry name" value="Alkaline_phosphatase_core_sf"/>
</dbReference>
<dbReference type="InterPro" id="IPR024607">
    <property type="entry name" value="Sulfatase_CS"/>
</dbReference>
<dbReference type="GO" id="GO:0008484">
    <property type="term" value="F:sulfuric ester hydrolase activity"/>
    <property type="evidence" value="ECO:0007669"/>
    <property type="project" value="InterPro"/>
</dbReference>
<evidence type="ECO:0000256" key="4">
    <source>
        <dbReference type="ARBA" id="ARBA00022801"/>
    </source>
</evidence>
<dbReference type="PROSITE" id="PS00149">
    <property type="entry name" value="SULFATASE_2"/>
    <property type="match status" value="1"/>
</dbReference>
<dbReference type="PROSITE" id="PS00523">
    <property type="entry name" value="SULFATASE_1"/>
    <property type="match status" value="1"/>
</dbReference>
<dbReference type="Proteomes" id="UP001367676">
    <property type="component" value="Unassembled WGS sequence"/>
</dbReference>
<evidence type="ECO:0000259" key="8">
    <source>
        <dbReference type="Pfam" id="PF00884"/>
    </source>
</evidence>
<feature type="signal peptide" evidence="7">
    <location>
        <begin position="1"/>
        <end position="17"/>
    </location>
</feature>
<dbReference type="Gene3D" id="3.40.720.10">
    <property type="entry name" value="Alkaline Phosphatase, subunit A"/>
    <property type="match status" value="1"/>
</dbReference>
<dbReference type="PANTHER" id="PTHR10342">
    <property type="entry name" value="ARYLSULFATASE"/>
    <property type="match status" value="1"/>
</dbReference>
<evidence type="ECO:0000256" key="3">
    <source>
        <dbReference type="ARBA" id="ARBA00022723"/>
    </source>
</evidence>
<dbReference type="EMBL" id="JBBCAQ010000010">
    <property type="protein sequence ID" value="KAK7601301.1"/>
    <property type="molecule type" value="Genomic_DNA"/>
</dbReference>
<keyword evidence="6" id="KW-0325">Glycoprotein</keyword>
<dbReference type="Gene3D" id="3.30.1120.10">
    <property type="match status" value="1"/>
</dbReference>
<comment type="similarity">
    <text evidence="2">Belongs to the sulfatase family.</text>
</comment>
<evidence type="ECO:0000256" key="1">
    <source>
        <dbReference type="ARBA" id="ARBA00001913"/>
    </source>
</evidence>
<gene>
    <name evidence="9" type="ORF">V9T40_008742</name>
</gene>
<dbReference type="Pfam" id="PF00884">
    <property type="entry name" value="Sulfatase"/>
    <property type="match status" value="1"/>
</dbReference>
<accession>A0AAN9TNP5</accession>
<keyword evidence="3" id="KW-0479">Metal-binding</keyword>
<comment type="caution">
    <text evidence="9">The sequence shown here is derived from an EMBL/GenBank/DDBJ whole genome shotgun (WGS) entry which is preliminary data.</text>
</comment>
<proteinExistence type="inferred from homology"/>
<keyword evidence="4" id="KW-0378">Hydrolase</keyword>
<name>A0AAN9TNP5_9HEMI</name>
<evidence type="ECO:0000256" key="7">
    <source>
        <dbReference type="SAM" id="SignalP"/>
    </source>
</evidence>
<dbReference type="InterPro" id="IPR047115">
    <property type="entry name" value="ARSB"/>
</dbReference>
<dbReference type="InterPro" id="IPR000917">
    <property type="entry name" value="Sulfatase_N"/>
</dbReference>
<evidence type="ECO:0000313" key="9">
    <source>
        <dbReference type="EMBL" id="KAK7601301.1"/>
    </source>
</evidence>
<dbReference type="CDD" id="cd16029">
    <property type="entry name" value="4-S"/>
    <property type="match status" value="1"/>
</dbReference>
<feature type="domain" description="Sulfatase N-terminal" evidence="8">
    <location>
        <begin position="21"/>
        <end position="341"/>
    </location>
</feature>
<evidence type="ECO:0000256" key="6">
    <source>
        <dbReference type="ARBA" id="ARBA00023180"/>
    </source>
</evidence>
<keyword evidence="10" id="KW-1185">Reference proteome</keyword>
<sequence length="533" mass="61085">MYFTVLSLFIFNGWCFASEKPHVILIVADDLGWNDVGFHGSKQIPTPNIDALAYGGIILQNYYTLPVCTPSRSALMTGIHPIHTGMQHNVIYGGEPWGLPLNLKILPQYLKEDGYRTHAVGKWHLGHFRAEYTPTRRGFDSHFGYWTGRQDYYDHSAQEVDTWGYDMRRNMNTSWESFGHYTTDLITNEAKTLIRSHDSETPMFLYVSHLAVHSANPYEFLQAPKEIIKKFDNIKDKNRRIFAAMLWKLDISVGEIVAALDEKGMLHNSIIIFTTDNGGPAAGFNNNAASNWPLRGVKNTLWEGGVRGAACIWSRNLPASKINNDLMHLQDWVPTILAAVNSTSFRENLKLDGHNMWPVLKGEKQSEYDEIVISIDQVRNISALKKGDWKIISGETYDGRWDKWYGPGGRNETYLYNITEIENSSVANAFRHNNISFPPTKMINEIRKNASLSCKSSQKDVPCDLQKEICLFNLKDDPCERVNQAKNQPEILQNLQEVLKKYNPVKPLNKPIDPRSNPKFWNYTWTNWMDYVQ</sequence>
<comment type="cofactor">
    <cofactor evidence="1">
        <name>Ca(2+)</name>
        <dbReference type="ChEBI" id="CHEBI:29108"/>
    </cofactor>
</comment>
<reference evidence="9 10" key="1">
    <citation type="submission" date="2024-03" db="EMBL/GenBank/DDBJ databases">
        <title>Adaptation during the transition from Ophiocordyceps entomopathogen to insect associate is accompanied by gene loss and intensified selection.</title>
        <authorList>
            <person name="Ward C.M."/>
            <person name="Onetto C.A."/>
            <person name="Borneman A.R."/>
        </authorList>
    </citation>
    <scope>NUCLEOTIDE SEQUENCE [LARGE SCALE GENOMIC DNA]</scope>
    <source>
        <strain evidence="9">AWRI1</strain>
        <tissue evidence="9">Single Adult Female</tissue>
    </source>
</reference>
<keyword evidence="5" id="KW-0106">Calcium</keyword>
<dbReference type="AlphaFoldDB" id="A0AAN9TNP5"/>
<evidence type="ECO:0000313" key="10">
    <source>
        <dbReference type="Proteomes" id="UP001367676"/>
    </source>
</evidence>
<keyword evidence="7" id="KW-0732">Signal</keyword>
<organism evidence="9 10">
    <name type="scientific">Parthenolecanium corni</name>
    <dbReference type="NCBI Taxonomy" id="536013"/>
    <lineage>
        <taxon>Eukaryota</taxon>
        <taxon>Metazoa</taxon>
        <taxon>Ecdysozoa</taxon>
        <taxon>Arthropoda</taxon>
        <taxon>Hexapoda</taxon>
        <taxon>Insecta</taxon>
        <taxon>Pterygota</taxon>
        <taxon>Neoptera</taxon>
        <taxon>Paraneoptera</taxon>
        <taxon>Hemiptera</taxon>
        <taxon>Sternorrhyncha</taxon>
        <taxon>Coccoidea</taxon>
        <taxon>Coccidae</taxon>
        <taxon>Parthenolecanium</taxon>
    </lineage>
</organism>
<feature type="chain" id="PRO_5042967440" description="Sulfatase N-terminal domain-containing protein" evidence="7">
    <location>
        <begin position="18"/>
        <end position="533"/>
    </location>
</feature>
<dbReference type="GO" id="GO:0046872">
    <property type="term" value="F:metal ion binding"/>
    <property type="evidence" value="ECO:0007669"/>
    <property type="project" value="UniProtKB-KW"/>
</dbReference>